<evidence type="ECO:0000313" key="2">
    <source>
        <dbReference type="EMBL" id="KFC86226.1"/>
    </source>
</evidence>
<sequence length="90" mass="9875">MTLALRLGRTVHELTQTITASELKMWIEFDRLSPIGDKRGDIQAALVASSVYRSQGGKATLDDMLLRWGPQPEEDDGGSGLEDFLEKLAG</sequence>
<name>A0ABD3ZCQ5_HAFAL</name>
<dbReference type="AlphaFoldDB" id="A0ABD3ZCQ5"/>
<organism evidence="2 3">
    <name type="scientific">Hafnia alvei ATCC 13337</name>
    <dbReference type="NCBI Taxonomy" id="910996"/>
    <lineage>
        <taxon>Bacteria</taxon>
        <taxon>Pseudomonadati</taxon>
        <taxon>Pseudomonadota</taxon>
        <taxon>Gammaproteobacteria</taxon>
        <taxon>Enterobacterales</taxon>
        <taxon>Hafniaceae</taxon>
        <taxon>Hafnia</taxon>
    </lineage>
</organism>
<dbReference type="EMBL" id="JMPK01000059">
    <property type="protein sequence ID" value="KFC86226.1"/>
    <property type="molecule type" value="Genomic_DNA"/>
</dbReference>
<accession>A0ABD3ZCQ5</accession>
<evidence type="ECO:0000313" key="3">
    <source>
        <dbReference type="Proteomes" id="UP000028605"/>
    </source>
</evidence>
<comment type="caution">
    <text evidence="2">The sequence shown here is derived from an EMBL/GenBank/DDBJ whole genome shotgun (WGS) entry which is preliminary data.</text>
</comment>
<dbReference type="Proteomes" id="UP000028605">
    <property type="component" value="Unassembled WGS sequence"/>
</dbReference>
<feature type="domain" description="Minor tail T" evidence="1">
    <location>
        <begin position="19"/>
        <end position="77"/>
    </location>
</feature>
<protein>
    <submittedName>
        <fullName evidence="2">Phage protein</fullName>
    </submittedName>
</protein>
<dbReference type="InterPro" id="IPR009350">
    <property type="entry name" value="Phage_tail_T"/>
</dbReference>
<dbReference type="RefSeq" id="WP_043494316.1">
    <property type="nucleotide sequence ID" value="NZ_JMPK01000059.1"/>
</dbReference>
<evidence type="ECO:0000259" key="1">
    <source>
        <dbReference type="Pfam" id="PF06223"/>
    </source>
</evidence>
<gene>
    <name evidence="2" type="ORF">GHAL_3569</name>
</gene>
<proteinExistence type="predicted"/>
<reference evidence="3" key="1">
    <citation type="submission" date="2014-05" db="EMBL/GenBank/DDBJ databases">
        <title>ATOL: Assembling a taxonomically balanced genome-scale reconstruction of the evolutionary history of the Enterobacteriaceae.</title>
        <authorList>
            <person name="Plunkett G. III"/>
            <person name="Neeno-Eckwall E.C."/>
            <person name="Glasner J.D."/>
            <person name="Perna N.T."/>
        </authorList>
    </citation>
    <scope>NUCLEOTIDE SEQUENCE [LARGE SCALE GENOMIC DNA]</scope>
    <source>
        <strain evidence="3">ATCC 13337</strain>
    </source>
</reference>
<dbReference type="Pfam" id="PF06223">
    <property type="entry name" value="Phage_tail_T"/>
    <property type="match status" value="1"/>
</dbReference>